<feature type="chain" id="PRO_5043314982" evidence="3">
    <location>
        <begin position="21"/>
        <end position="143"/>
    </location>
</feature>
<feature type="signal peptide" evidence="3">
    <location>
        <begin position="1"/>
        <end position="20"/>
    </location>
</feature>
<evidence type="ECO:0000256" key="1">
    <source>
        <dbReference type="ARBA" id="ARBA00004613"/>
    </source>
</evidence>
<reference evidence="4 5" key="1">
    <citation type="submission" date="2024-01" db="EMBL/GenBank/DDBJ databases">
        <authorList>
            <person name="Alioto T."/>
            <person name="Alioto T."/>
            <person name="Gomez Garrido J."/>
        </authorList>
    </citation>
    <scope>NUCLEOTIDE SEQUENCE [LARGE SCALE GENOMIC DNA]</scope>
</reference>
<evidence type="ECO:0000256" key="2">
    <source>
        <dbReference type="ARBA" id="ARBA00022525"/>
    </source>
</evidence>
<proteinExistence type="predicted"/>
<dbReference type="EMBL" id="CAWUFR010002205">
    <property type="protein sequence ID" value="CAK6984791.1"/>
    <property type="molecule type" value="Genomic_DNA"/>
</dbReference>
<organism evidence="4 5">
    <name type="scientific">Scomber scombrus</name>
    <name type="common">Atlantic mackerel</name>
    <name type="synonym">Scomber vernalis</name>
    <dbReference type="NCBI Taxonomy" id="13677"/>
    <lineage>
        <taxon>Eukaryota</taxon>
        <taxon>Metazoa</taxon>
        <taxon>Chordata</taxon>
        <taxon>Craniata</taxon>
        <taxon>Vertebrata</taxon>
        <taxon>Euteleostomi</taxon>
        <taxon>Actinopterygii</taxon>
        <taxon>Neopterygii</taxon>
        <taxon>Teleostei</taxon>
        <taxon>Neoteleostei</taxon>
        <taxon>Acanthomorphata</taxon>
        <taxon>Pelagiaria</taxon>
        <taxon>Scombriformes</taxon>
        <taxon>Scombridae</taxon>
        <taxon>Scomber</taxon>
    </lineage>
</organism>
<dbReference type="Gene3D" id="2.10.60.10">
    <property type="entry name" value="CD59"/>
    <property type="match status" value="1"/>
</dbReference>
<protein>
    <submittedName>
        <fullName evidence="4">Urokinase plasminogen activator surface receptor-like</fullName>
    </submittedName>
</protein>
<keyword evidence="2" id="KW-0964">Secreted</keyword>
<keyword evidence="3" id="KW-0732">Signal</keyword>
<dbReference type="InterPro" id="IPR045860">
    <property type="entry name" value="Snake_toxin-like_sf"/>
</dbReference>
<dbReference type="GO" id="GO:0005576">
    <property type="term" value="C:extracellular region"/>
    <property type="evidence" value="ECO:0007669"/>
    <property type="project" value="UniProtKB-SubCell"/>
</dbReference>
<dbReference type="Proteomes" id="UP001314229">
    <property type="component" value="Unassembled WGS sequence"/>
</dbReference>
<dbReference type="InterPro" id="IPR050918">
    <property type="entry name" value="CNF-like_PLA2_Inhibitor"/>
</dbReference>
<dbReference type="AlphaFoldDB" id="A0AAV1QKZ3"/>
<sequence>MMKLILSLTLIWTLSSTAEALQCWDNFRVLHPCKSTELCATLASQDNTHRYGTQSNYRMCFPSSLFSEGKHTFSYSIGTVAMTASVHFCNTDGCNSEDIPHPGDQKKNGRQCITCDPSSSVCNQTVQCVGVEDRCFNMTGEPS</sequence>
<evidence type="ECO:0000313" key="5">
    <source>
        <dbReference type="Proteomes" id="UP001314229"/>
    </source>
</evidence>
<dbReference type="PANTHER" id="PTHR20914:SF9">
    <property type="entry name" value="COILED, ISOFORM A"/>
    <property type="match status" value="1"/>
</dbReference>
<evidence type="ECO:0000256" key="3">
    <source>
        <dbReference type="SAM" id="SignalP"/>
    </source>
</evidence>
<comment type="subcellular location">
    <subcellularLocation>
        <location evidence="1">Secreted</location>
    </subcellularLocation>
</comment>
<keyword evidence="4" id="KW-0675">Receptor</keyword>
<comment type="caution">
    <text evidence="4">The sequence shown here is derived from an EMBL/GenBank/DDBJ whole genome shotgun (WGS) entry which is preliminary data.</text>
</comment>
<keyword evidence="5" id="KW-1185">Reference proteome</keyword>
<evidence type="ECO:0000313" key="4">
    <source>
        <dbReference type="EMBL" id="CAK6984791.1"/>
    </source>
</evidence>
<dbReference type="PANTHER" id="PTHR20914">
    <property type="entry name" value="LY6/PLAUR DOMAIN-CONTAINING PROTEIN 8"/>
    <property type="match status" value="1"/>
</dbReference>
<name>A0AAV1QKZ3_SCOSC</name>
<gene>
    <name evidence="4" type="ORF">FSCOSCO3_A035796</name>
</gene>
<accession>A0AAV1QKZ3</accession>